<protein>
    <submittedName>
        <fullName evidence="2">Uncharacterized protein</fullName>
    </submittedName>
</protein>
<dbReference type="Proteomes" id="UP000467840">
    <property type="component" value="Unassembled WGS sequence"/>
</dbReference>
<evidence type="ECO:0000313" key="2">
    <source>
        <dbReference type="EMBL" id="KAF2283125.1"/>
    </source>
</evidence>
<comment type="caution">
    <text evidence="2">The sequence shown here is derived from an EMBL/GenBank/DDBJ whole genome shotgun (WGS) entry which is preliminary data.</text>
</comment>
<evidence type="ECO:0000313" key="3">
    <source>
        <dbReference type="Proteomes" id="UP000467840"/>
    </source>
</evidence>
<accession>A0A6A6K3X5</accession>
<organism evidence="2 3">
    <name type="scientific">Hevea brasiliensis</name>
    <name type="common">Para rubber tree</name>
    <name type="synonym">Siphonia brasiliensis</name>
    <dbReference type="NCBI Taxonomy" id="3981"/>
    <lineage>
        <taxon>Eukaryota</taxon>
        <taxon>Viridiplantae</taxon>
        <taxon>Streptophyta</taxon>
        <taxon>Embryophyta</taxon>
        <taxon>Tracheophyta</taxon>
        <taxon>Spermatophyta</taxon>
        <taxon>Magnoliopsida</taxon>
        <taxon>eudicotyledons</taxon>
        <taxon>Gunneridae</taxon>
        <taxon>Pentapetalae</taxon>
        <taxon>rosids</taxon>
        <taxon>fabids</taxon>
        <taxon>Malpighiales</taxon>
        <taxon>Euphorbiaceae</taxon>
        <taxon>Crotonoideae</taxon>
        <taxon>Micrandreae</taxon>
        <taxon>Hevea</taxon>
    </lineage>
</organism>
<dbReference type="AlphaFoldDB" id="A0A6A6K3X5"/>
<reference evidence="2 3" key="1">
    <citation type="journal article" date="2020" name="Mol. Plant">
        <title>The Chromosome-Based Rubber Tree Genome Provides New Insights into Spurge Genome Evolution and Rubber Biosynthesis.</title>
        <authorList>
            <person name="Liu J."/>
            <person name="Shi C."/>
            <person name="Shi C.C."/>
            <person name="Li W."/>
            <person name="Zhang Q.J."/>
            <person name="Zhang Y."/>
            <person name="Li K."/>
            <person name="Lu H.F."/>
            <person name="Shi C."/>
            <person name="Zhu S.T."/>
            <person name="Xiao Z.Y."/>
            <person name="Nan H."/>
            <person name="Yue Y."/>
            <person name="Zhu X.G."/>
            <person name="Wu Y."/>
            <person name="Hong X.N."/>
            <person name="Fan G.Y."/>
            <person name="Tong Y."/>
            <person name="Zhang D."/>
            <person name="Mao C.L."/>
            <person name="Liu Y.L."/>
            <person name="Hao S.J."/>
            <person name="Liu W.Q."/>
            <person name="Lv M.Q."/>
            <person name="Zhang H.B."/>
            <person name="Liu Y."/>
            <person name="Hu-Tang G.R."/>
            <person name="Wang J.P."/>
            <person name="Wang J.H."/>
            <person name="Sun Y.H."/>
            <person name="Ni S.B."/>
            <person name="Chen W.B."/>
            <person name="Zhang X.C."/>
            <person name="Jiao Y.N."/>
            <person name="Eichler E.E."/>
            <person name="Li G.H."/>
            <person name="Liu X."/>
            <person name="Gao L.Z."/>
        </authorList>
    </citation>
    <scope>NUCLEOTIDE SEQUENCE [LARGE SCALE GENOMIC DNA]</scope>
    <source>
        <strain evidence="3">cv. GT1</strain>
        <tissue evidence="2">Leaf</tissue>
    </source>
</reference>
<keyword evidence="3" id="KW-1185">Reference proteome</keyword>
<dbReference type="EMBL" id="JAAGAX010000020">
    <property type="protein sequence ID" value="KAF2283125.1"/>
    <property type="molecule type" value="Genomic_DNA"/>
</dbReference>
<sequence>MVTQNQPKITKRAKKSTYKCTHCDQPGHTKDRIYELVGYPEWWDHNRAAQKRNLKRTPTATVIETNTDDDGVRHNSALVTTANGAECNYKNEEENDVGQSDDSGASLGHDEHLEAKGEIEAGDEHLEAEEKLK</sequence>
<dbReference type="PANTHER" id="PTHR34222:SF43">
    <property type="entry name" value="RETROTRANSPOSON GAG DOMAIN-CONTAINING PROTEIN"/>
    <property type="match status" value="1"/>
</dbReference>
<dbReference type="PANTHER" id="PTHR34222">
    <property type="entry name" value="GAG_PRE-INTEGRS DOMAIN-CONTAINING PROTEIN"/>
    <property type="match status" value="1"/>
</dbReference>
<feature type="region of interest" description="Disordered" evidence="1">
    <location>
        <begin position="88"/>
        <end position="133"/>
    </location>
</feature>
<feature type="compositionally biased region" description="Basic and acidic residues" evidence="1">
    <location>
        <begin position="108"/>
        <end position="133"/>
    </location>
</feature>
<gene>
    <name evidence="2" type="ORF">GH714_043455</name>
</gene>
<proteinExistence type="predicted"/>
<evidence type="ECO:0000256" key="1">
    <source>
        <dbReference type="SAM" id="MobiDB-lite"/>
    </source>
</evidence>
<name>A0A6A6K3X5_HEVBR</name>